<keyword evidence="4" id="KW-1185">Reference proteome</keyword>
<evidence type="ECO:0000313" key="4">
    <source>
        <dbReference type="Proteomes" id="UP000194841"/>
    </source>
</evidence>
<dbReference type="InterPro" id="IPR036869">
    <property type="entry name" value="J_dom_sf"/>
</dbReference>
<dbReference type="InterPro" id="IPR021059">
    <property type="entry name" value="DnaJ-related_N"/>
</dbReference>
<dbReference type="PROSITE" id="PS50076">
    <property type="entry name" value="DNAJ_2"/>
    <property type="match status" value="1"/>
</dbReference>
<proteinExistence type="predicted"/>
<name>A0A244CLN0_PSEDV</name>
<evidence type="ECO:0000259" key="2">
    <source>
        <dbReference type="PROSITE" id="PS50076"/>
    </source>
</evidence>
<protein>
    <recommendedName>
        <fullName evidence="2">J domain-containing protein</fullName>
    </recommendedName>
</protein>
<accession>A0A244CLN0</accession>
<dbReference type="Pfam" id="PF00226">
    <property type="entry name" value="DnaJ"/>
    <property type="match status" value="1"/>
</dbReference>
<gene>
    <name evidence="3" type="ORF">B1199_20605</name>
</gene>
<keyword evidence="1" id="KW-0143">Chaperone</keyword>
<feature type="domain" description="J" evidence="2">
    <location>
        <begin position="126"/>
        <end position="180"/>
    </location>
</feature>
<comment type="caution">
    <text evidence="3">The sequence shown here is derived from an EMBL/GenBank/DDBJ whole genome shotgun (WGS) entry which is preliminary data.</text>
</comment>
<evidence type="ECO:0000256" key="1">
    <source>
        <dbReference type="ARBA" id="ARBA00023186"/>
    </source>
</evidence>
<dbReference type="InterPro" id="IPR001623">
    <property type="entry name" value="DnaJ_domain"/>
</dbReference>
<dbReference type="Pfam" id="PF12339">
    <property type="entry name" value="DNAJ_related"/>
    <property type="match status" value="1"/>
</dbReference>
<dbReference type="CDD" id="cd06257">
    <property type="entry name" value="DnaJ"/>
    <property type="match status" value="1"/>
</dbReference>
<reference evidence="3 4" key="1">
    <citation type="submission" date="2017-02" db="EMBL/GenBank/DDBJ databases">
        <title>Pseudoalteromonas ulvae TC14 Genome.</title>
        <authorList>
            <person name="Molmeret M."/>
        </authorList>
    </citation>
    <scope>NUCLEOTIDE SEQUENCE [LARGE SCALE GENOMIC DNA]</scope>
    <source>
        <strain evidence="3">TC14</strain>
    </source>
</reference>
<dbReference type="EMBL" id="MWPV01000009">
    <property type="protein sequence ID" value="OUL55883.1"/>
    <property type="molecule type" value="Genomic_DNA"/>
</dbReference>
<dbReference type="Gene3D" id="1.10.287.110">
    <property type="entry name" value="DnaJ domain"/>
    <property type="match status" value="1"/>
</dbReference>
<dbReference type="SMART" id="SM00271">
    <property type="entry name" value="DnaJ"/>
    <property type="match status" value="1"/>
</dbReference>
<evidence type="ECO:0000313" key="3">
    <source>
        <dbReference type="EMBL" id="OUL55883.1"/>
    </source>
</evidence>
<sequence length="187" mass="21892">MLQQPQWKVHELTSMLGKQNILTTLDTDANKDLFKRNFLVMNALFTLQTELQKQQLSIEIDSFNVTLIDTSLHPRLTTPNTLANYYLNWQNYDTSAEEITQLLTDFWQQFGQQSDFSSINHTQVEQAFARFELNATSSFEAVSQRWRQLALKYHPDKAGGDTEKFQQLQNDWQLLKRHFKLLSTAQT</sequence>
<dbReference type="Proteomes" id="UP000194841">
    <property type="component" value="Unassembled WGS sequence"/>
</dbReference>
<dbReference type="AlphaFoldDB" id="A0A244CLN0"/>
<dbReference type="SUPFAM" id="SSF46565">
    <property type="entry name" value="Chaperone J-domain"/>
    <property type="match status" value="1"/>
</dbReference>
<organism evidence="3 4">
    <name type="scientific">Pseudoalteromonas ulvae</name>
    <dbReference type="NCBI Taxonomy" id="107327"/>
    <lineage>
        <taxon>Bacteria</taxon>
        <taxon>Pseudomonadati</taxon>
        <taxon>Pseudomonadota</taxon>
        <taxon>Gammaproteobacteria</taxon>
        <taxon>Alteromonadales</taxon>
        <taxon>Pseudoalteromonadaceae</taxon>
        <taxon>Pseudoalteromonas</taxon>
    </lineage>
</organism>